<dbReference type="InterPro" id="IPR036661">
    <property type="entry name" value="Luciferase-like_sf"/>
</dbReference>
<comment type="caution">
    <text evidence="3">The sequence shown here is derived from an EMBL/GenBank/DDBJ whole genome shotgun (WGS) entry which is preliminary data.</text>
</comment>
<dbReference type="SUPFAM" id="SSF51679">
    <property type="entry name" value="Bacterial luciferase-like"/>
    <property type="match status" value="1"/>
</dbReference>
<dbReference type="PANTHER" id="PTHR43244">
    <property type="match status" value="1"/>
</dbReference>
<keyword evidence="1" id="KW-0560">Oxidoreductase</keyword>
<dbReference type="InterPro" id="IPR011251">
    <property type="entry name" value="Luciferase-like_dom"/>
</dbReference>
<protein>
    <submittedName>
        <fullName evidence="3">Putative F420-dependent oxidoreductase</fullName>
    </submittedName>
</protein>
<dbReference type="Proteomes" id="UP000319818">
    <property type="component" value="Unassembled WGS sequence"/>
</dbReference>
<dbReference type="Gene3D" id="3.20.20.30">
    <property type="entry name" value="Luciferase-like domain"/>
    <property type="match status" value="1"/>
</dbReference>
<gene>
    <name evidence="3" type="ORF">FB388_3061</name>
</gene>
<dbReference type="InterPro" id="IPR050564">
    <property type="entry name" value="F420-G6PD/mer"/>
</dbReference>
<organism evidence="3 4">
    <name type="scientific">Pseudonocardia cypriaca</name>
    <dbReference type="NCBI Taxonomy" id="882449"/>
    <lineage>
        <taxon>Bacteria</taxon>
        <taxon>Bacillati</taxon>
        <taxon>Actinomycetota</taxon>
        <taxon>Actinomycetes</taxon>
        <taxon>Pseudonocardiales</taxon>
        <taxon>Pseudonocardiaceae</taxon>
        <taxon>Pseudonocardia</taxon>
    </lineage>
</organism>
<name>A0A543GHV5_9PSEU</name>
<evidence type="ECO:0000259" key="2">
    <source>
        <dbReference type="Pfam" id="PF00296"/>
    </source>
</evidence>
<dbReference type="NCBIfam" id="TIGR03841">
    <property type="entry name" value="F420_Rv3093c"/>
    <property type="match status" value="1"/>
</dbReference>
<dbReference type="InterPro" id="IPR022526">
    <property type="entry name" value="F420_Rv3093c"/>
</dbReference>
<sequence>MTEQLGGAVALPVAMEISVVIASRPDVPPEEELRTAVAADRLGYRDLWVGEGFVWDAFALATAAGRATERIALTVGPIPVSVRDPASIARGAASTAALVGRPVGVALGTSSVRVVERMHGRSRKRAVTTMAESAQALRALFRGEVADFAGETVSTHGYRLRLDPPGGPITLAAFGDRAIAVAAAHADRMVLDLVSPEQVRHYRAKLDTAARQVGRPAPRLAAWLPAAVDPGPEARTQVLQSLVGYLEVAGYGEMFAAAGLGEAVQMAEVGATRDELVAAIPSAAADRIGLVGDLASVRERLAAYADAGLDEVALVPATAGDPGGERTLSALAACAPR</sequence>
<evidence type="ECO:0000256" key="1">
    <source>
        <dbReference type="ARBA" id="ARBA00023002"/>
    </source>
</evidence>
<reference evidence="3 4" key="1">
    <citation type="submission" date="2019-06" db="EMBL/GenBank/DDBJ databases">
        <title>Sequencing the genomes of 1000 actinobacteria strains.</title>
        <authorList>
            <person name="Klenk H.-P."/>
        </authorList>
    </citation>
    <scope>NUCLEOTIDE SEQUENCE [LARGE SCALE GENOMIC DNA]</scope>
    <source>
        <strain evidence="3 4">DSM 45511</strain>
    </source>
</reference>
<evidence type="ECO:0000313" key="3">
    <source>
        <dbReference type="EMBL" id="TQM45661.1"/>
    </source>
</evidence>
<dbReference type="EMBL" id="VFPH01000001">
    <property type="protein sequence ID" value="TQM45661.1"/>
    <property type="molecule type" value="Genomic_DNA"/>
</dbReference>
<feature type="domain" description="Luciferase-like" evidence="2">
    <location>
        <begin position="24"/>
        <end position="310"/>
    </location>
</feature>
<dbReference type="GO" id="GO:0016705">
    <property type="term" value="F:oxidoreductase activity, acting on paired donors, with incorporation or reduction of molecular oxygen"/>
    <property type="evidence" value="ECO:0007669"/>
    <property type="project" value="InterPro"/>
</dbReference>
<dbReference type="Pfam" id="PF00296">
    <property type="entry name" value="Bac_luciferase"/>
    <property type="match status" value="1"/>
</dbReference>
<accession>A0A543GHV5</accession>
<dbReference type="RefSeq" id="WP_246121949.1">
    <property type="nucleotide sequence ID" value="NZ_VFPH01000001.1"/>
</dbReference>
<dbReference type="AlphaFoldDB" id="A0A543GHV5"/>
<dbReference type="PANTHER" id="PTHR43244:SF1">
    <property type="entry name" value="5,10-METHYLENETETRAHYDROMETHANOPTERIN REDUCTASE"/>
    <property type="match status" value="1"/>
</dbReference>
<proteinExistence type="predicted"/>
<keyword evidence="4" id="KW-1185">Reference proteome</keyword>
<evidence type="ECO:0000313" key="4">
    <source>
        <dbReference type="Proteomes" id="UP000319818"/>
    </source>
</evidence>